<evidence type="ECO:0000313" key="1">
    <source>
        <dbReference type="EMBL" id="MQL69072.1"/>
    </source>
</evidence>
<name>A0A843T9S0_COLES</name>
<dbReference type="EMBL" id="NMUH01000028">
    <property type="protein sequence ID" value="MQL69072.1"/>
    <property type="molecule type" value="Genomic_DNA"/>
</dbReference>
<accession>A0A843T9S0</accession>
<proteinExistence type="predicted"/>
<evidence type="ECO:0000313" key="2">
    <source>
        <dbReference type="Proteomes" id="UP000652761"/>
    </source>
</evidence>
<gene>
    <name evidence="1" type="ORF">Taro_001369</name>
</gene>
<comment type="caution">
    <text evidence="1">The sequence shown here is derived from an EMBL/GenBank/DDBJ whole genome shotgun (WGS) entry which is preliminary data.</text>
</comment>
<reference evidence="1" key="1">
    <citation type="submission" date="2017-07" db="EMBL/GenBank/DDBJ databases">
        <title>Taro Niue Genome Assembly and Annotation.</title>
        <authorList>
            <person name="Atibalentja N."/>
            <person name="Keating K."/>
            <person name="Fields C.J."/>
        </authorList>
    </citation>
    <scope>NUCLEOTIDE SEQUENCE</scope>
    <source>
        <strain evidence="1">Niue_2</strain>
        <tissue evidence="1">Leaf</tissue>
    </source>
</reference>
<keyword evidence="2" id="KW-1185">Reference proteome</keyword>
<sequence length="208" mass="22812">MQGLVQAMQTQAHTQVALQAQLEAQCVGVQVGDVDCVLAAVCGTVEVCVVFLDTLTLVLELYVWLRERRQVLRPETLEVPGMGLQLCVCRCGVGWSPQLFDFFLVERFDQFEVCPGVGTVVTQLWCADDDKVTLATYMLQIGGRDAAVSRREEGFAEEAYSYVSAAGQEESSVPGTAAFGNNQQCTATTRSRIVQDFSRDSSAERQPQ</sequence>
<organism evidence="1 2">
    <name type="scientific">Colocasia esculenta</name>
    <name type="common">Wild taro</name>
    <name type="synonym">Arum esculentum</name>
    <dbReference type="NCBI Taxonomy" id="4460"/>
    <lineage>
        <taxon>Eukaryota</taxon>
        <taxon>Viridiplantae</taxon>
        <taxon>Streptophyta</taxon>
        <taxon>Embryophyta</taxon>
        <taxon>Tracheophyta</taxon>
        <taxon>Spermatophyta</taxon>
        <taxon>Magnoliopsida</taxon>
        <taxon>Liliopsida</taxon>
        <taxon>Araceae</taxon>
        <taxon>Aroideae</taxon>
        <taxon>Colocasieae</taxon>
        <taxon>Colocasia</taxon>
    </lineage>
</organism>
<dbReference type="Proteomes" id="UP000652761">
    <property type="component" value="Unassembled WGS sequence"/>
</dbReference>
<protein>
    <submittedName>
        <fullName evidence="1">Uncharacterized protein</fullName>
    </submittedName>
</protein>
<dbReference type="AlphaFoldDB" id="A0A843T9S0"/>